<dbReference type="PANTHER" id="PTHR21666">
    <property type="entry name" value="PEPTIDASE-RELATED"/>
    <property type="match status" value="1"/>
</dbReference>
<dbReference type="InterPro" id="IPR016047">
    <property type="entry name" value="M23ase_b-sheet_dom"/>
</dbReference>
<dbReference type="Pfam" id="PF01551">
    <property type="entry name" value="Peptidase_M23"/>
    <property type="match status" value="1"/>
</dbReference>
<gene>
    <name evidence="2" type="ORF">KL86DYS2_10098</name>
</gene>
<name>A0A212IUU5_9BACT</name>
<dbReference type="Gene3D" id="2.70.70.10">
    <property type="entry name" value="Glucose Permease (Domain IIA)"/>
    <property type="match status" value="1"/>
</dbReference>
<dbReference type="GO" id="GO:0004222">
    <property type="term" value="F:metalloendopeptidase activity"/>
    <property type="evidence" value="ECO:0007669"/>
    <property type="project" value="TreeGrafter"/>
</dbReference>
<dbReference type="SUPFAM" id="SSF51261">
    <property type="entry name" value="Duplicated hybrid motif"/>
    <property type="match status" value="1"/>
</dbReference>
<dbReference type="EMBL" id="FLUL01000001">
    <property type="protein sequence ID" value="SBV90967.1"/>
    <property type="molecule type" value="Genomic_DNA"/>
</dbReference>
<protein>
    <submittedName>
        <fullName evidence="2">Peptidase M23B</fullName>
    </submittedName>
</protein>
<sequence>MFCITLFHLSALGQPGDSLNRKPKIEKYTEQVYSVSEFQQIADSLQMNIDELCYYPVIFPVKKPQCISSDFGMRKHPIYKMWKFHTGIDISGTKGTPVYATGNGVITRKGYCSGYGYFIEIQHTGGFRSFYAHLSRTMVNVGDSVEIARQIACVGSTGIATGSHLHYEVRKGKRYLNPTGWCYLLFEILKNK</sequence>
<dbReference type="FunFam" id="2.70.70.10:FF:000006">
    <property type="entry name" value="M23 family peptidase"/>
    <property type="match status" value="1"/>
</dbReference>
<evidence type="ECO:0000313" key="2">
    <source>
        <dbReference type="EMBL" id="SBV90967.1"/>
    </source>
</evidence>
<proteinExistence type="predicted"/>
<dbReference type="InterPro" id="IPR050570">
    <property type="entry name" value="Cell_wall_metabolism_enzyme"/>
</dbReference>
<evidence type="ECO:0000259" key="1">
    <source>
        <dbReference type="Pfam" id="PF01551"/>
    </source>
</evidence>
<dbReference type="InterPro" id="IPR011055">
    <property type="entry name" value="Dup_hybrid_motif"/>
</dbReference>
<reference evidence="2" key="1">
    <citation type="submission" date="2016-04" db="EMBL/GenBank/DDBJ databases">
        <authorList>
            <person name="Evans L.H."/>
            <person name="Alamgir A."/>
            <person name="Owens N."/>
            <person name="Weber N.D."/>
            <person name="Virtaneva K."/>
            <person name="Barbian K."/>
            <person name="Babar A."/>
            <person name="Rosenke K."/>
        </authorList>
    </citation>
    <scope>NUCLEOTIDE SEQUENCE</scope>
    <source>
        <strain evidence="2">86-2</strain>
    </source>
</reference>
<dbReference type="CDD" id="cd12797">
    <property type="entry name" value="M23_peptidase"/>
    <property type="match status" value="1"/>
</dbReference>
<organism evidence="2">
    <name type="scientific">uncultured Dysgonomonas sp</name>
    <dbReference type="NCBI Taxonomy" id="206096"/>
    <lineage>
        <taxon>Bacteria</taxon>
        <taxon>Pseudomonadati</taxon>
        <taxon>Bacteroidota</taxon>
        <taxon>Bacteroidia</taxon>
        <taxon>Bacteroidales</taxon>
        <taxon>Dysgonomonadaceae</taxon>
        <taxon>Dysgonomonas</taxon>
        <taxon>environmental samples</taxon>
    </lineage>
</organism>
<accession>A0A212IUU5</accession>
<dbReference type="AlphaFoldDB" id="A0A212IUU5"/>
<feature type="domain" description="M23ase beta-sheet core" evidence="1">
    <location>
        <begin position="83"/>
        <end position="178"/>
    </location>
</feature>
<dbReference type="PANTHER" id="PTHR21666:SF270">
    <property type="entry name" value="MUREIN HYDROLASE ACTIVATOR ENVC"/>
    <property type="match status" value="1"/>
</dbReference>